<evidence type="ECO:0000256" key="11">
    <source>
        <dbReference type="ARBA" id="ARBA00047836"/>
    </source>
</evidence>
<keyword evidence="5 12" id="KW-0963">Cytoplasm</keyword>
<keyword evidence="6 12" id="KW-0028">Amino-acid biosynthesis</keyword>
<feature type="site" description="Part of a proton relay during catalysis" evidence="12">
    <location>
        <position position="51"/>
    </location>
</feature>
<keyword evidence="7 12" id="KW-0220">Diaminopimelate biosynthesis</keyword>
<dbReference type="InterPro" id="IPR013785">
    <property type="entry name" value="Aldolase_TIM"/>
</dbReference>
<comment type="subcellular location">
    <subcellularLocation>
        <location evidence="12">Cytoplasm</location>
    </subcellularLocation>
</comment>
<dbReference type="GO" id="GO:0009089">
    <property type="term" value="P:lysine biosynthetic process via diaminopimelate"/>
    <property type="evidence" value="ECO:0007669"/>
    <property type="project" value="UniProtKB-UniRule"/>
</dbReference>
<dbReference type="PRINTS" id="PR00146">
    <property type="entry name" value="DHPICSNTHASE"/>
</dbReference>
<dbReference type="SUPFAM" id="SSF51569">
    <property type="entry name" value="Aldolase"/>
    <property type="match status" value="1"/>
</dbReference>
<evidence type="ECO:0000313" key="15">
    <source>
        <dbReference type="EMBL" id="TYL76553.1"/>
    </source>
</evidence>
<sequence length="305" mass="32207">MFIPPSAWFTGFIPDLPTPFDAADTIDLKAFAALCERQVAAGVPALVVCETAGEAPTLSPAEQELVIRTAVDVAHGRSRVVAGAMSNATGRVVELARRAEAAGADAIMAVVPAYNKPMQEGMLAHFRSIAGSTGLPVILHDVPSRTLRPLADETLLRLVESRRFVGLRDASCDITRPMRLNRLLPAGFRLLSGEDATAFGYIAGGGDGAISEVSNIAPDLCRTIFSQVRQGRLQTARYLHKRLMPLIACLSKDSPAALKSALSVLGLVSPATRLPIVPLDAAAQREVVRALAAIADEELIDGVGA</sequence>
<name>A0A5S4W759_9BRAD</name>
<evidence type="ECO:0000256" key="2">
    <source>
        <dbReference type="ARBA" id="ARBA00005120"/>
    </source>
</evidence>
<dbReference type="CDD" id="cd00950">
    <property type="entry name" value="DHDPS"/>
    <property type="match status" value="1"/>
</dbReference>
<dbReference type="GO" id="GO:0008840">
    <property type="term" value="F:4-hydroxy-tetrahydrodipicolinate synthase activity"/>
    <property type="evidence" value="ECO:0007669"/>
    <property type="project" value="UniProtKB-UniRule"/>
</dbReference>
<dbReference type="SMART" id="SM01130">
    <property type="entry name" value="DHDPS"/>
    <property type="match status" value="1"/>
</dbReference>
<gene>
    <name evidence="12 15" type="primary">dapA</name>
    <name evidence="15" type="ORF">FXB38_30970</name>
</gene>
<dbReference type="OrthoDB" id="9782828at2"/>
<comment type="subunit">
    <text evidence="12">Homotetramer; dimer of dimers.</text>
</comment>
<dbReference type="Proteomes" id="UP000324853">
    <property type="component" value="Unassembled WGS sequence"/>
</dbReference>
<evidence type="ECO:0000256" key="10">
    <source>
        <dbReference type="ARBA" id="ARBA00023270"/>
    </source>
</evidence>
<dbReference type="AlphaFoldDB" id="A0A5S4W759"/>
<evidence type="ECO:0000256" key="1">
    <source>
        <dbReference type="ARBA" id="ARBA00003294"/>
    </source>
</evidence>
<feature type="binding site" evidence="12 14">
    <location>
        <position position="210"/>
    </location>
    <ligand>
        <name>pyruvate</name>
        <dbReference type="ChEBI" id="CHEBI:15361"/>
    </ligand>
</feature>
<comment type="catalytic activity">
    <reaction evidence="11 12">
        <text>L-aspartate 4-semialdehyde + pyruvate = (2S,4S)-4-hydroxy-2,3,4,5-tetrahydrodipicolinate + H2O + H(+)</text>
        <dbReference type="Rhea" id="RHEA:34171"/>
        <dbReference type="ChEBI" id="CHEBI:15361"/>
        <dbReference type="ChEBI" id="CHEBI:15377"/>
        <dbReference type="ChEBI" id="CHEBI:15378"/>
        <dbReference type="ChEBI" id="CHEBI:67139"/>
        <dbReference type="ChEBI" id="CHEBI:537519"/>
        <dbReference type="EC" id="4.3.3.7"/>
    </reaction>
</comment>
<evidence type="ECO:0000256" key="14">
    <source>
        <dbReference type="PIRSR" id="PIRSR001365-2"/>
    </source>
</evidence>
<keyword evidence="16" id="KW-1185">Reference proteome</keyword>
<dbReference type="UniPathway" id="UPA00034">
    <property type="reaction ID" value="UER00017"/>
</dbReference>
<organism evidence="15 16">
    <name type="scientific">Bradyrhizobium cytisi</name>
    <dbReference type="NCBI Taxonomy" id="515489"/>
    <lineage>
        <taxon>Bacteria</taxon>
        <taxon>Pseudomonadati</taxon>
        <taxon>Pseudomonadota</taxon>
        <taxon>Alphaproteobacteria</taxon>
        <taxon>Hyphomicrobiales</taxon>
        <taxon>Nitrobacteraceae</taxon>
        <taxon>Bradyrhizobium</taxon>
    </lineage>
</organism>
<evidence type="ECO:0000256" key="6">
    <source>
        <dbReference type="ARBA" id="ARBA00022605"/>
    </source>
</evidence>
<accession>A0A5S4W759</accession>
<evidence type="ECO:0000256" key="4">
    <source>
        <dbReference type="ARBA" id="ARBA00012086"/>
    </source>
</evidence>
<comment type="function">
    <text evidence="1 12">Catalyzes the condensation of (S)-aspartate-beta-semialdehyde [(S)-ASA] and pyruvate to 4-hydroxy-tetrahydrodipicolinate (HTPA).</text>
</comment>
<dbReference type="PANTHER" id="PTHR12128:SF66">
    <property type="entry name" value="4-HYDROXY-2-OXOGLUTARATE ALDOLASE, MITOCHONDRIAL"/>
    <property type="match status" value="1"/>
</dbReference>
<dbReference type="Gene3D" id="3.20.20.70">
    <property type="entry name" value="Aldolase class I"/>
    <property type="match status" value="1"/>
</dbReference>
<dbReference type="Pfam" id="PF00701">
    <property type="entry name" value="DHDPS"/>
    <property type="match status" value="1"/>
</dbReference>
<evidence type="ECO:0000256" key="7">
    <source>
        <dbReference type="ARBA" id="ARBA00022915"/>
    </source>
</evidence>
<comment type="caution">
    <text evidence="12">Was originally thought to be a dihydrodipicolinate synthase (DHDPS), catalyzing the condensation of (S)-aspartate-beta-semialdehyde [(S)-ASA] and pyruvate to dihydrodipicolinate (DHDP). However, it was shown in E.coli that the product of the enzymatic reaction is not dihydrodipicolinate but in fact (4S)-4-hydroxy-2,3,4,5-tetrahydro-(2S)-dipicolinic acid (HTPA), and that the consecutive dehydration reaction leading to DHDP is not spontaneous but catalyzed by DapB.</text>
</comment>
<protein>
    <recommendedName>
        <fullName evidence="4 12">4-hydroxy-tetrahydrodipicolinate synthase</fullName>
        <shortName evidence="12">HTPA synthase</shortName>
        <ecNumber evidence="4 12">4.3.3.7</ecNumber>
    </recommendedName>
</protein>
<comment type="pathway">
    <text evidence="2 12">Amino-acid biosynthesis; L-lysine biosynthesis via DAP pathway; (S)-tetrahydrodipicolinate from L-aspartate: step 3/4.</text>
</comment>
<comment type="caution">
    <text evidence="15">The sequence shown here is derived from an EMBL/GenBank/DDBJ whole genome shotgun (WGS) entry which is preliminary data.</text>
</comment>
<dbReference type="PANTHER" id="PTHR12128">
    <property type="entry name" value="DIHYDRODIPICOLINATE SYNTHASE"/>
    <property type="match status" value="1"/>
</dbReference>
<evidence type="ECO:0000256" key="3">
    <source>
        <dbReference type="ARBA" id="ARBA00007592"/>
    </source>
</evidence>
<evidence type="ECO:0000256" key="9">
    <source>
        <dbReference type="ARBA" id="ARBA00023239"/>
    </source>
</evidence>
<evidence type="ECO:0000256" key="12">
    <source>
        <dbReference type="HAMAP-Rule" id="MF_00418"/>
    </source>
</evidence>
<comment type="similarity">
    <text evidence="3 12 13">Belongs to the DapA family.</text>
</comment>
<dbReference type="PIRSF" id="PIRSF001365">
    <property type="entry name" value="DHDPS"/>
    <property type="match status" value="1"/>
</dbReference>
<dbReference type="InterPro" id="IPR005263">
    <property type="entry name" value="DapA"/>
</dbReference>
<dbReference type="GO" id="GO:0005737">
    <property type="term" value="C:cytoplasm"/>
    <property type="evidence" value="ECO:0007669"/>
    <property type="project" value="UniProtKB-SubCell"/>
</dbReference>
<feature type="site" description="Part of a proton relay during catalysis" evidence="12">
    <location>
        <position position="114"/>
    </location>
</feature>
<evidence type="ECO:0000256" key="5">
    <source>
        <dbReference type="ARBA" id="ARBA00022490"/>
    </source>
</evidence>
<keyword evidence="8 12" id="KW-0457">Lysine biosynthesis</keyword>
<reference evidence="15 16" key="1">
    <citation type="submission" date="2019-08" db="EMBL/GenBank/DDBJ databases">
        <title>Bradyrhizobium hipponensis sp. nov., a rhizobium isolated from a Lupinus angustifolius root nodule in Tunisia.</title>
        <authorList>
            <person name="Off K."/>
            <person name="Rejili M."/>
            <person name="Mars M."/>
            <person name="Brachmann A."/>
            <person name="Marin M."/>
        </authorList>
    </citation>
    <scope>NUCLEOTIDE SEQUENCE [LARGE SCALE GENOMIC DNA]</scope>
    <source>
        <strain evidence="15 16">CTAW11</strain>
    </source>
</reference>
<dbReference type="NCBIfam" id="TIGR00674">
    <property type="entry name" value="dapA"/>
    <property type="match status" value="1"/>
</dbReference>
<proteinExistence type="inferred from homology"/>
<keyword evidence="9 12" id="KW-0456">Lyase</keyword>
<evidence type="ECO:0000256" key="13">
    <source>
        <dbReference type="PIRNR" id="PIRNR001365"/>
    </source>
</evidence>
<keyword evidence="10 12" id="KW-0704">Schiff base</keyword>
<dbReference type="RefSeq" id="WP_148754772.1">
    <property type="nucleotide sequence ID" value="NZ_VSSR01000060.1"/>
</dbReference>
<dbReference type="HAMAP" id="MF_00418">
    <property type="entry name" value="DapA"/>
    <property type="match status" value="1"/>
</dbReference>
<dbReference type="GO" id="GO:0019877">
    <property type="term" value="P:diaminopimelate biosynthetic process"/>
    <property type="evidence" value="ECO:0007669"/>
    <property type="project" value="UniProtKB-UniRule"/>
</dbReference>
<dbReference type="EC" id="4.3.3.7" evidence="4 12"/>
<evidence type="ECO:0000313" key="16">
    <source>
        <dbReference type="Proteomes" id="UP000324853"/>
    </source>
</evidence>
<dbReference type="EMBL" id="VSSR01000060">
    <property type="protein sequence ID" value="TYL76553.1"/>
    <property type="molecule type" value="Genomic_DNA"/>
</dbReference>
<evidence type="ECO:0000256" key="8">
    <source>
        <dbReference type="ARBA" id="ARBA00023154"/>
    </source>
</evidence>
<comment type="caution">
    <text evidence="12">Lacks conserved residue(s) required for the propagation of feature annotation.</text>
</comment>
<dbReference type="InterPro" id="IPR002220">
    <property type="entry name" value="DapA-like"/>
</dbReference>